<dbReference type="Proteomes" id="UP001213799">
    <property type="component" value="Unassembled WGS sequence"/>
</dbReference>
<dbReference type="AlphaFoldDB" id="A0AAD6DS48"/>
<comment type="caution">
    <text evidence="1">The sequence shown here is derived from an EMBL/GenBank/DDBJ whole genome shotgun (WGS) entry which is preliminary data.</text>
</comment>
<evidence type="ECO:0000313" key="1">
    <source>
        <dbReference type="EMBL" id="KAJ5592136.1"/>
    </source>
</evidence>
<organism evidence="1 2">
    <name type="scientific">Penicillium hordei</name>
    <dbReference type="NCBI Taxonomy" id="40994"/>
    <lineage>
        <taxon>Eukaryota</taxon>
        <taxon>Fungi</taxon>
        <taxon>Dikarya</taxon>
        <taxon>Ascomycota</taxon>
        <taxon>Pezizomycotina</taxon>
        <taxon>Eurotiomycetes</taxon>
        <taxon>Eurotiomycetidae</taxon>
        <taxon>Eurotiales</taxon>
        <taxon>Aspergillaceae</taxon>
        <taxon>Penicillium</taxon>
    </lineage>
</organism>
<dbReference type="RefSeq" id="XP_056748762.1">
    <property type="nucleotide sequence ID" value="XM_056900094.1"/>
</dbReference>
<name>A0AAD6DS48_9EURO</name>
<dbReference type="GeneID" id="81590336"/>
<keyword evidence="2" id="KW-1185">Reference proteome</keyword>
<reference evidence="1" key="2">
    <citation type="submission" date="2023-01" db="EMBL/GenBank/DDBJ databases">
        <authorList>
            <person name="Petersen C."/>
        </authorList>
    </citation>
    <scope>NUCLEOTIDE SEQUENCE</scope>
    <source>
        <strain evidence="1">IBT 12815</strain>
    </source>
</reference>
<accession>A0AAD6DS48</accession>
<reference evidence="1" key="1">
    <citation type="journal article" date="2023" name="IMA Fungus">
        <title>Comparative genomic study of the Penicillium genus elucidates a diverse pangenome and 15 lateral gene transfer events.</title>
        <authorList>
            <person name="Petersen C."/>
            <person name="Sorensen T."/>
            <person name="Nielsen M.R."/>
            <person name="Sondergaard T.E."/>
            <person name="Sorensen J.L."/>
            <person name="Fitzpatrick D.A."/>
            <person name="Frisvad J.C."/>
            <person name="Nielsen K.L."/>
        </authorList>
    </citation>
    <scope>NUCLEOTIDE SEQUENCE</scope>
    <source>
        <strain evidence="1">IBT 12815</strain>
    </source>
</reference>
<protein>
    <submittedName>
        <fullName evidence="1">Uncharacterized protein</fullName>
    </submittedName>
</protein>
<sequence>MSFSSSIPKVPRQWQTHAIELLVLDVSMSQLTKLDSASKMTEQQFLCRRVLWPGSKKANKSPKSPKTIKARIDEVMVDFPEFDACLHQLRTRERSNADRKMGAFRTEPCCMDGQVETISQ</sequence>
<evidence type="ECO:0000313" key="2">
    <source>
        <dbReference type="Proteomes" id="UP001213799"/>
    </source>
</evidence>
<proteinExistence type="predicted"/>
<dbReference type="EMBL" id="JAQJAE010000005">
    <property type="protein sequence ID" value="KAJ5592136.1"/>
    <property type="molecule type" value="Genomic_DNA"/>
</dbReference>
<gene>
    <name evidence="1" type="ORF">N7537_009040</name>
</gene>